<feature type="region of interest" description="Disordered" evidence="5">
    <location>
        <begin position="280"/>
        <end position="314"/>
    </location>
</feature>
<reference evidence="7" key="1">
    <citation type="journal article" date="2020" name="J Insects Food Feed">
        <title>The yellow mealworm (Tenebrio molitor) genome: a resource for the emerging insects as food and feed industry.</title>
        <authorList>
            <person name="Eriksson T."/>
            <person name="Andere A."/>
            <person name="Kelstrup H."/>
            <person name="Emery V."/>
            <person name="Picard C."/>
        </authorList>
    </citation>
    <scope>NUCLEOTIDE SEQUENCE</scope>
    <source>
        <strain evidence="7">Stoneville</strain>
        <tissue evidence="7">Whole head</tissue>
    </source>
</reference>
<sequence>MDAWPTTTPSTVAKSLARRFACERGFPTLSHLDMSTGLVPQIRGMLGQYSPPSTYQLATVPIPNLPVIVAEKALESLSTAESEECPSESCAAFSTPDIYDGFKEHAWLATLDKLVDRFPLPPGAPPVGDTSPTHVMKHTAHSTKPPTPTTMGFLKEMLELLVIIAMTLSETSTETFTIGYLTGSQRRPGDLEYPRPGLTISGAISLAVDEVNRDILGERGHRLDFIVAETYGEEVISVQKTADLWTKNVSVYVGPQETCEHEAFMAAAFNLPMISYQKNKQDVRKQSGRPRHSNLRRDIPPDGGSSGCGNISGE</sequence>
<evidence type="ECO:0000256" key="1">
    <source>
        <dbReference type="ARBA" id="ARBA00004370"/>
    </source>
</evidence>
<keyword evidence="3" id="KW-1133">Transmembrane helix</keyword>
<reference evidence="7" key="2">
    <citation type="submission" date="2021-08" db="EMBL/GenBank/DDBJ databases">
        <authorList>
            <person name="Eriksson T."/>
        </authorList>
    </citation>
    <scope>NUCLEOTIDE SEQUENCE</scope>
    <source>
        <strain evidence="7">Stoneville</strain>
        <tissue evidence="7">Whole head</tissue>
    </source>
</reference>
<feature type="domain" description="Receptor ligand binding region" evidence="6">
    <location>
        <begin position="202"/>
        <end position="278"/>
    </location>
</feature>
<dbReference type="InterPro" id="IPR028082">
    <property type="entry name" value="Peripla_BP_I"/>
</dbReference>
<keyword evidence="4" id="KW-0472">Membrane</keyword>
<feature type="region of interest" description="Disordered" evidence="5">
    <location>
        <begin position="123"/>
        <end position="148"/>
    </location>
</feature>
<gene>
    <name evidence="7" type="ORF">GEV33_014404</name>
</gene>
<dbReference type="InterPro" id="IPR001828">
    <property type="entry name" value="ANF_lig-bd_rcpt"/>
</dbReference>
<evidence type="ECO:0000256" key="5">
    <source>
        <dbReference type="SAM" id="MobiDB-lite"/>
    </source>
</evidence>
<evidence type="ECO:0000256" key="4">
    <source>
        <dbReference type="ARBA" id="ARBA00023136"/>
    </source>
</evidence>
<protein>
    <recommendedName>
        <fullName evidence="6">Receptor ligand binding region domain-containing protein</fullName>
    </recommendedName>
</protein>
<keyword evidence="2" id="KW-0812">Transmembrane</keyword>
<evidence type="ECO:0000256" key="3">
    <source>
        <dbReference type="ARBA" id="ARBA00022989"/>
    </source>
</evidence>
<feature type="compositionally biased region" description="Gly residues" evidence="5">
    <location>
        <begin position="304"/>
        <end position="314"/>
    </location>
</feature>
<keyword evidence="8" id="KW-1185">Reference proteome</keyword>
<dbReference type="SUPFAM" id="SSF53822">
    <property type="entry name" value="Periplasmic binding protein-like I"/>
    <property type="match status" value="1"/>
</dbReference>
<evidence type="ECO:0000313" key="8">
    <source>
        <dbReference type="Proteomes" id="UP000719412"/>
    </source>
</evidence>
<dbReference type="GO" id="GO:0016020">
    <property type="term" value="C:membrane"/>
    <property type="evidence" value="ECO:0007669"/>
    <property type="project" value="UniProtKB-SubCell"/>
</dbReference>
<dbReference type="Proteomes" id="UP000719412">
    <property type="component" value="Unassembled WGS sequence"/>
</dbReference>
<proteinExistence type="predicted"/>
<evidence type="ECO:0000313" key="7">
    <source>
        <dbReference type="EMBL" id="KAH0808388.1"/>
    </source>
</evidence>
<name>A0A8J6L764_TENMO</name>
<evidence type="ECO:0000256" key="2">
    <source>
        <dbReference type="ARBA" id="ARBA00022692"/>
    </source>
</evidence>
<comment type="caution">
    <text evidence="7">The sequence shown here is derived from an EMBL/GenBank/DDBJ whole genome shotgun (WGS) entry which is preliminary data.</text>
</comment>
<evidence type="ECO:0000259" key="6">
    <source>
        <dbReference type="Pfam" id="PF01094"/>
    </source>
</evidence>
<dbReference type="AlphaFoldDB" id="A0A8J6L764"/>
<dbReference type="Pfam" id="PF01094">
    <property type="entry name" value="ANF_receptor"/>
    <property type="match status" value="1"/>
</dbReference>
<organism evidence="7 8">
    <name type="scientific">Tenebrio molitor</name>
    <name type="common">Yellow mealworm beetle</name>
    <dbReference type="NCBI Taxonomy" id="7067"/>
    <lineage>
        <taxon>Eukaryota</taxon>
        <taxon>Metazoa</taxon>
        <taxon>Ecdysozoa</taxon>
        <taxon>Arthropoda</taxon>
        <taxon>Hexapoda</taxon>
        <taxon>Insecta</taxon>
        <taxon>Pterygota</taxon>
        <taxon>Neoptera</taxon>
        <taxon>Endopterygota</taxon>
        <taxon>Coleoptera</taxon>
        <taxon>Polyphaga</taxon>
        <taxon>Cucujiformia</taxon>
        <taxon>Tenebrionidae</taxon>
        <taxon>Tenebrio</taxon>
    </lineage>
</organism>
<dbReference type="Gene3D" id="3.40.50.2300">
    <property type="match status" value="1"/>
</dbReference>
<accession>A0A8J6L764</accession>
<dbReference type="EMBL" id="JABDTM020028796">
    <property type="protein sequence ID" value="KAH0808388.1"/>
    <property type="molecule type" value="Genomic_DNA"/>
</dbReference>
<comment type="subcellular location">
    <subcellularLocation>
        <location evidence="1">Membrane</location>
    </subcellularLocation>
</comment>